<evidence type="ECO:0000313" key="2">
    <source>
        <dbReference type="WBParaSite" id="Hba_05586"/>
    </source>
</evidence>
<dbReference type="WBParaSite" id="Hba_05586">
    <property type="protein sequence ID" value="Hba_05586"/>
    <property type="gene ID" value="Hba_05586"/>
</dbReference>
<organism evidence="1 2">
    <name type="scientific">Heterorhabditis bacteriophora</name>
    <name type="common">Entomopathogenic nematode worm</name>
    <dbReference type="NCBI Taxonomy" id="37862"/>
    <lineage>
        <taxon>Eukaryota</taxon>
        <taxon>Metazoa</taxon>
        <taxon>Ecdysozoa</taxon>
        <taxon>Nematoda</taxon>
        <taxon>Chromadorea</taxon>
        <taxon>Rhabditida</taxon>
        <taxon>Rhabditina</taxon>
        <taxon>Rhabditomorpha</taxon>
        <taxon>Strongyloidea</taxon>
        <taxon>Heterorhabditidae</taxon>
        <taxon>Heterorhabditis</taxon>
    </lineage>
</organism>
<dbReference type="Proteomes" id="UP000095283">
    <property type="component" value="Unplaced"/>
</dbReference>
<evidence type="ECO:0000313" key="1">
    <source>
        <dbReference type="Proteomes" id="UP000095283"/>
    </source>
</evidence>
<keyword evidence="1" id="KW-1185">Reference proteome</keyword>
<protein>
    <submittedName>
        <fullName evidence="2">Uncharacterized protein</fullName>
    </submittedName>
</protein>
<accession>A0A1I7WKK6</accession>
<name>A0A1I7WKK6_HETBA</name>
<sequence length="21" mass="2676">MTFHKIQTDFCIHLIYIYIYI</sequence>
<dbReference type="AlphaFoldDB" id="A0A1I7WKK6"/>
<proteinExistence type="predicted"/>
<reference evidence="2" key="1">
    <citation type="submission" date="2016-11" db="UniProtKB">
        <authorList>
            <consortium name="WormBaseParasite"/>
        </authorList>
    </citation>
    <scope>IDENTIFICATION</scope>
</reference>